<feature type="chain" id="PRO_5037987217" description="SLH domain-containing protein" evidence="2">
    <location>
        <begin position="29"/>
        <end position="454"/>
    </location>
</feature>
<dbReference type="EMBL" id="BMEQ01000003">
    <property type="protein sequence ID" value="GGG48260.1"/>
    <property type="molecule type" value="Genomic_DNA"/>
</dbReference>
<dbReference type="SUPFAM" id="SSF55797">
    <property type="entry name" value="PR-1-like"/>
    <property type="match status" value="1"/>
</dbReference>
<dbReference type="InterPro" id="IPR035940">
    <property type="entry name" value="CAP_sf"/>
</dbReference>
<feature type="domain" description="SLH" evidence="3">
    <location>
        <begin position="332"/>
        <end position="393"/>
    </location>
</feature>
<comment type="caution">
    <text evidence="4">The sequence shown here is derived from an EMBL/GenBank/DDBJ whole genome shotgun (WGS) entry which is preliminary data.</text>
</comment>
<feature type="compositionally biased region" description="Low complexity" evidence="1">
    <location>
        <begin position="46"/>
        <end position="57"/>
    </location>
</feature>
<evidence type="ECO:0000259" key="3">
    <source>
        <dbReference type="PROSITE" id="PS51272"/>
    </source>
</evidence>
<feature type="region of interest" description="Disordered" evidence="1">
    <location>
        <begin position="29"/>
        <end position="71"/>
    </location>
</feature>
<feature type="domain" description="SLH" evidence="3">
    <location>
        <begin position="262"/>
        <end position="329"/>
    </location>
</feature>
<proteinExistence type="predicted"/>
<evidence type="ECO:0000256" key="1">
    <source>
        <dbReference type="SAM" id="MobiDB-lite"/>
    </source>
</evidence>
<reference evidence="4" key="2">
    <citation type="submission" date="2020-09" db="EMBL/GenBank/DDBJ databases">
        <authorList>
            <person name="Sun Q."/>
            <person name="Zhou Y."/>
        </authorList>
    </citation>
    <scope>NUCLEOTIDE SEQUENCE</scope>
    <source>
        <strain evidence="4">CGMCC 1.12187</strain>
    </source>
</reference>
<dbReference type="PROSITE" id="PS51272">
    <property type="entry name" value="SLH"/>
    <property type="match status" value="3"/>
</dbReference>
<evidence type="ECO:0000313" key="4">
    <source>
        <dbReference type="EMBL" id="GGG48260.1"/>
    </source>
</evidence>
<keyword evidence="5" id="KW-1185">Reference proteome</keyword>
<gene>
    <name evidence="4" type="ORF">GCM10011374_08260</name>
</gene>
<protein>
    <recommendedName>
        <fullName evidence="3">SLH domain-containing protein</fullName>
    </recommendedName>
</protein>
<feature type="domain" description="SLH" evidence="3">
    <location>
        <begin position="394"/>
        <end position="454"/>
    </location>
</feature>
<accession>A0A917GJ15</accession>
<dbReference type="Pfam" id="PF00395">
    <property type="entry name" value="SLH"/>
    <property type="match status" value="1"/>
</dbReference>
<keyword evidence="2" id="KW-0732">Signal</keyword>
<sequence>MRWIPGRALLALLVTASLALGAVPAAGAAERDAGPTGSSAARPLQADALSGGSAAASPGGGGGTGGAAAVDPAEASDADAAAAPATASAAAAAVTGSLPTTAAQVAEAFRIVNDHRRQAYRAPLAYNSSLSATAQRWADTTASARTPLESPVPFRDVPAGAHRMDQYFGKGEFTGQFAGADAVEAITHYLLDFFPRNGTDQFARDLTHVGIGVSSVATTGPAGPGWETYVTIWFYAYPAGQAVPGTSTDPLQAFVRPWAPPAVSPFRDVSTGQLFYKEMAWLAAHGVSTGWREPDGSRTYRPGQPINRDAMAAFLYRAAGSPAYDPPPVSPFADVSPDQRYYKEMAWLDHRGISTGWREPDGTRTYRALRPIDRDAMAAFLYRAAGSPAYDPPSTSPFRDVSTGQQFYREMAWLARTGVSTGWTERDGTRTYRPWQPIARDAMAAFVYRADPVL</sequence>
<evidence type="ECO:0000313" key="5">
    <source>
        <dbReference type="Proteomes" id="UP000638848"/>
    </source>
</evidence>
<organism evidence="4 5">
    <name type="scientific">Kocuria dechangensis</name>
    <dbReference type="NCBI Taxonomy" id="1176249"/>
    <lineage>
        <taxon>Bacteria</taxon>
        <taxon>Bacillati</taxon>
        <taxon>Actinomycetota</taxon>
        <taxon>Actinomycetes</taxon>
        <taxon>Micrococcales</taxon>
        <taxon>Micrococcaceae</taxon>
        <taxon>Kocuria</taxon>
    </lineage>
</organism>
<dbReference type="AlphaFoldDB" id="A0A917GJ15"/>
<reference evidence="4" key="1">
    <citation type="journal article" date="2014" name="Int. J. Syst. Evol. Microbiol.">
        <title>Complete genome sequence of Corynebacterium casei LMG S-19264T (=DSM 44701T), isolated from a smear-ripened cheese.</title>
        <authorList>
            <consortium name="US DOE Joint Genome Institute (JGI-PGF)"/>
            <person name="Walter F."/>
            <person name="Albersmeier A."/>
            <person name="Kalinowski J."/>
            <person name="Ruckert C."/>
        </authorList>
    </citation>
    <scope>NUCLEOTIDE SEQUENCE</scope>
    <source>
        <strain evidence="4">CGMCC 1.12187</strain>
    </source>
</reference>
<feature type="signal peptide" evidence="2">
    <location>
        <begin position="1"/>
        <end position="28"/>
    </location>
</feature>
<name>A0A917GJ15_9MICC</name>
<evidence type="ECO:0000256" key="2">
    <source>
        <dbReference type="SAM" id="SignalP"/>
    </source>
</evidence>
<dbReference type="Proteomes" id="UP000638848">
    <property type="component" value="Unassembled WGS sequence"/>
</dbReference>
<dbReference type="InterPro" id="IPR001119">
    <property type="entry name" value="SLH_dom"/>
</dbReference>